<evidence type="ECO:0008006" key="4">
    <source>
        <dbReference type="Google" id="ProtNLM"/>
    </source>
</evidence>
<comment type="caution">
    <text evidence="2">The sequence shown here is derived from an EMBL/GenBank/DDBJ whole genome shotgun (WGS) entry which is preliminary data.</text>
</comment>
<evidence type="ECO:0000313" key="3">
    <source>
        <dbReference type="Proteomes" id="UP001143981"/>
    </source>
</evidence>
<feature type="compositionally biased region" description="Low complexity" evidence="1">
    <location>
        <begin position="147"/>
        <end position="157"/>
    </location>
</feature>
<evidence type="ECO:0000313" key="2">
    <source>
        <dbReference type="EMBL" id="KAJ1731245.1"/>
    </source>
</evidence>
<accession>A0A9W7YC47</accession>
<evidence type="ECO:0000256" key="1">
    <source>
        <dbReference type="SAM" id="MobiDB-lite"/>
    </source>
</evidence>
<proteinExistence type="predicted"/>
<name>A0A9W7YC47_9FUNG</name>
<feature type="region of interest" description="Disordered" evidence="1">
    <location>
        <begin position="115"/>
        <end position="159"/>
    </location>
</feature>
<protein>
    <recommendedName>
        <fullName evidence="4">Mediator complex subunit 15 KIX domain-containing protein</fullName>
    </recommendedName>
</protein>
<dbReference type="Proteomes" id="UP001143981">
    <property type="component" value="Unassembled WGS sequence"/>
</dbReference>
<keyword evidence="3" id="KW-1185">Reference proteome</keyword>
<sequence length="210" mass="21800">MNGQPAPGGGGGGDWRATVTEQARNQYLFNLTGSMLQGLAERQQEAARNIIAQHELQAFSVAGTVQEYMAILSKLISELRQKISALPGSQAANAAAGAMAQSAGGVSAAQPMLQGAQFSQKQSHAPTLTQAQLQAQAAQPPAPGPSPASASVPGQPGMAPELQKLRDIIQQPAAYSIEEITKVMHLLHGQASTGANTSGIMEIIKRLAIE</sequence>
<reference evidence="2" key="1">
    <citation type="submission" date="2022-07" db="EMBL/GenBank/DDBJ databases">
        <title>Phylogenomic reconstructions and comparative analyses of Kickxellomycotina fungi.</title>
        <authorList>
            <person name="Reynolds N.K."/>
            <person name="Stajich J.E."/>
            <person name="Barry K."/>
            <person name="Grigoriev I.V."/>
            <person name="Crous P."/>
            <person name="Smith M.E."/>
        </authorList>
    </citation>
    <scope>NUCLEOTIDE SEQUENCE</scope>
    <source>
        <strain evidence="2">BCRC 34381</strain>
    </source>
</reference>
<dbReference type="OrthoDB" id="10425308at2759"/>
<organism evidence="2 3">
    <name type="scientific">Coemansia biformis</name>
    <dbReference type="NCBI Taxonomy" id="1286918"/>
    <lineage>
        <taxon>Eukaryota</taxon>
        <taxon>Fungi</taxon>
        <taxon>Fungi incertae sedis</taxon>
        <taxon>Zoopagomycota</taxon>
        <taxon>Kickxellomycotina</taxon>
        <taxon>Kickxellomycetes</taxon>
        <taxon>Kickxellales</taxon>
        <taxon>Kickxellaceae</taxon>
        <taxon>Coemansia</taxon>
    </lineage>
</organism>
<dbReference type="AlphaFoldDB" id="A0A9W7YC47"/>
<gene>
    <name evidence="2" type="ORF">LPJ61_002629</name>
</gene>
<feature type="compositionally biased region" description="Low complexity" evidence="1">
    <location>
        <begin position="125"/>
        <end position="139"/>
    </location>
</feature>
<dbReference type="EMBL" id="JANBOI010000351">
    <property type="protein sequence ID" value="KAJ1731245.1"/>
    <property type="molecule type" value="Genomic_DNA"/>
</dbReference>
<feature type="non-terminal residue" evidence="2">
    <location>
        <position position="210"/>
    </location>
</feature>